<feature type="compositionally biased region" description="Basic and acidic residues" evidence="1">
    <location>
        <begin position="96"/>
        <end position="108"/>
    </location>
</feature>
<reference evidence="2 3" key="1">
    <citation type="submission" date="2019-03" db="EMBL/GenBank/DDBJ databases">
        <title>First draft genome of Liparis tanakae, snailfish: a comprehensive survey of snailfish specific genes.</title>
        <authorList>
            <person name="Kim W."/>
            <person name="Song I."/>
            <person name="Jeong J.-H."/>
            <person name="Kim D."/>
            <person name="Kim S."/>
            <person name="Ryu S."/>
            <person name="Song J.Y."/>
            <person name="Lee S.K."/>
        </authorList>
    </citation>
    <scope>NUCLEOTIDE SEQUENCE [LARGE SCALE GENOMIC DNA]</scope>
    <source>
        <tissue evidence="2">Muscle</tissue>
    </source>
</reference>
<gene>
    <name evidence="2" type="ORF">EYF80_008476</name>
</gene>
<protein>
    <submittedName>
        <fullName evidence="2">Uncharacterized protein</fullName>
    </submittedName>
</protein>
<dbReference type="Proteomes" id="UP000314294">
    <property type="component" value="Unassembled WGS sequence"/>
</dbReference>
<feature type="compositionally biased region" description="Polar residues" evidence="1">
    <location>
        <begin position="36"/>
        <end position="47"/>
    </location>
</feature>
<accession>A0A4Z2ITV8</accession>
<dbReference type="Pfam" id="PF16609">
    <property type="entry name" value="SH3-RhoG_link"/>
    <property type="match status" value="1"/>
</dbReference>
<feature type="compositionally biased region" description="Low complexity" evidence="1">
    <location>
        <begin position="55"/>
        <end position="71"/>
    </location>
</feature>
<sequence>MRHRKRGQTNEAGPPGRRPQTQPGPMDPMRRESYSAAASTGSITPSVSPAPHQASGSSSPCSHSSGGPRHPVSTLKKWLTNPVRKLSSDARGGAGKVEKQMYRSDRRQPASLLSHSEAQPRLVGPQVNYAILPSGDTVGTDDLLSPTAPPTQPPCQSYLSDLLQGRDTQTPCHTSSINSLPGGDGCTVTDDSASQWSATVDSEEEKNIALEKSM</sequence>
<name>A0A4Z2ITV8_9TELE</name>
<evidence type="ECO:0000256" key="1">
    <source>
        <dbReference type="SAM" id="MobiDB-lite"/>
    </source>
</evidence>
<feature type="compositionally biased region" description="Polar residues" evidence="1">
    <location>
        <begin position="189"/>
        <end position="200"/>
    </location>
</feature>
<feature type="compositionally biased region" description="Polar residues" evidence="1">
    <location>
        <begin position="166"/>
        <end position="179"/>
    </location>
</feature>
<dbReference type="EMBL" id="SRLO01000047">
    <property type="protein sequence ID" value="TNN81420.1"/>
    <property type="molecule type" value="Genomic_DNA"/>
</dbReference>
<comment type="caution">
    <text evidence="2">The sequence shown here is derived from an EMBL/GenBank/DDBJ whole genome shotgun (WGS) entry which is preliminary data.</text>
</comment>
<keyword evidence="3" id="KW-1185">Reference proteome</keyword>
<feature type="compositionally biased region" description="Basic and acidic residues" evidence="1">
    <location>
        <begin position="205"/>
        <end position="214"/>
    </location>
</feature>
<organism evidence="2 3">
    <name type="scientific">Liparis tanakae</name>
    <name type="common">Tanaka's snailfish</name>
    <dbReference type="NCBI Taxonomy" id="230148"/>
    <lineage>
        <taxon>Eukaryota</taxon>
        <taxon>Metazoa</taxon>
        <taxon>Chordata</taxon>
        <taxon>Craniata</taxon>
        <taxon>Vertebrata</taxon>
        <taxon>Euteleostomi</taxon>
        <taxon>Actinopterygii</taxon>
        <taxon>Neopterygii</taxon>
        <taxon>Teleostei</taxon>
        <taxon>Neoteleostei</taxon>
        <taxon>Acanthomorphata</taxon>
        <taxon>Eupercaria</taxon>
        <taxon>Perciformes</taxon>
        <taxon>Cottioidei</taxon>
        <taxon>Cottales</taxon>
        <taxon>Liparidae</taxon>
        <taxon>Liparis</taxon>
    </lineage>
</organism>
<evidence type="ECO:0000313" key="2">
    <source>
        <dbReference type="EMBL" id="TNN81420.1"/>
    </source>
</evidence>
<feature type="compositionally biased region" description="Low complexity" evidence="1">
    <location>
        <begin position="13"/>
        <end position="24"/>
    </location>
</feature>
<feature type="region of interest" description="Disordered" evidence="1">
    <location>
        <begin position="1"/>
        <end position="119"/>
    </location>
</feature>
<evidence type="ECO:0000313" key="3">
    <source>
        <dbReference type="Proteomes" id="UP000314294"/>
    </source>
</evidence>
<dbReference type="AlphaFoldDB" id="A0A4Z2ITV8"/>
<proteinExistence type="predicted"/>
<feature type="region of interest" description="Disordered" evidence="1">
    <location>
        <begin position="166"/>
        <end position="214"/>
    </location>
</feature>